<dbReference type="AlphaFoldDB" id="A0A6A6DZ41"/>
<reference evidence="1" key="1">
    <citation type="journal article" date="2020" name="Stud. Mycol.">
        <title>101 Dothideomycetes genomes: a test case for predicting lifestyles and emergence of pathogens.</title>
        <authorList>
            <person name="Haridas S."/>
            <person name="Albert R."/>
            <person name="Binder M."/>
            <person name="Bloem J."/>
            <person name="Labutti K."/>
            <person name="Salamov A."/>
            <person name="Andreopoulos B."/>
            <person name="Baker S."/>
            <person name="Barry K."/>
            <person name="Bills G."/>
            <person name="Bluhm B."/>
            <person name="Cannon C."/>
            <person name="Castanera R."/>
            <person name="Culley D."/>
            <person name="Daum C."/>
            <person name="Ezra D."/>
            <person name="Gonzalez J."/>
            <person name="Henrissat B."/>
            <person name="Kuo A."/>
            <person name="Liang C."/>
            <person name="Lipzen A."/>
            <person name="Lutzoni F."/>
            <person name="Magnuson J."/>
            <person name="Mondo S."/>
            <person name="Nolan M."/>
            <person name="Ohm R."/>
            <person name="Pangilinan J."/>
            <person name="Park H.-J."/>
            <person name="Ramirez L."/>
            <person name="Alfaro M."/>
            <person name="Sun H."/>
            <person name="Tritt A."/>
            <person name="Yoshinaga Y."/>
            <person name="Zwiers L.-H."/>
            <person name="Turgeon B."/>
            <person name="Goodwin S."/>
            <person name="Spatafora J."/>
            <person name="Crous P."/>
            <person name="Grigoriev I."/>
        </authorList>
    </citation>
    <scope>NUCLEOTIDE SEQUENCE</scope>
    <source>
        <strain evidence="1">CBS 207.26</strain>
    </source>
</reference>
<name>A0A6A6DZ41_9PEZI</name>
<dbReference type="Proteomes" id="UP000800200">
    <property type="component" value="Unassembled WGS sequence"/>
</dbReference>
<dbReference type="EMBL" id="ML994639">
    <property type="protein sequence ID" value="KAF2184045.1"/>
    <property type="molecule type" value="Genomic_DNA"/>
</dbReference>
<organism evidence="1 2">
    <name type="scientific">Zopfia rhizophila CBS 207.26</name>
    <dbReference type="NCBI Taxonomy" id="1314779"/>
    <lineage>
        <taxon>Eukaryota</taxon>
        <taxon>Fungi</taxon>
        <taxon>Dikarya</taxon>
        <taxon>Ascomycota</taxon>
        <taxon>Pezizomycotina</taxon>
        <taxon>Dothideomycetes</taxon>
        <taxon>Dothideomycetes incertae sedis</taxon>
        <taxon>Zopfiaceae</taxon>
        <taxon>Zopfia</taxon>
    </lineage>
</organism>
<evidence type="ECO:0000313" key="1">
    <source>
        <dbReference type="EMBL" id="KAF2184045.1"/>
    </source>
</evidence>
<proteinExistence type="predicted"/>
<gene>
    <name evidence="1" type="ORF">K469DRAFT_689400</name>
</gene>
<evidence type="ECO:0000313" key="2">
    <source>
        <dbReference type="Proteomes" id="UP000800200"/>
    </source>
</evidence>
<accession>A0A6A6DZ41</accession>
<keyword evidence="2" id="KW-1185">Reference proteome</keyword>
<protein>
    <submittedName>
        <fullName evidence="1">Uncharacterized protein</fullName>
    </submittedName>
</protein>
<dbReference type="OrthoDB" id="10069349at2759"/>
<sequence length="165" mass="18633">MASSRLINRPFSRVLEVSRQVFAWTESHFKGIFNKVDDPEAPLVRSVYLEELKDGSLDPHQLGRRFEVIQLQGTGQGGEDQDSSSPPRGDRLVRVSVAANCREGLRTLAVTMCGRYDTIENYYIDLGEILDNTCQHKRIPTMSRQGFSTLLNSANGKRHLSHFHS</sequence>